<sequence>MCRMATVQSVLSGHKTWTFEQEEEQRSQDQMVFYTMQRINLPRFHSEYNKLALLPGVD</sequence>
<dbReference type="Proteomes" id="UP001162483">
    <property type="component" value="Unassembled WGS sequence"/>
</dbReference>
<name>A0ABN9GXN9_9NEOB</name>
<reference evidence="1" key="1">
    <citation type="submission" date="2023-05" db="EMBL/GenBank/DDBJ databases">
        <authorList>
            <person name="Stuckert A."/>
        </authorList>
    </citation>
    <scope>NUCLEOTIDE SEQUENCE</scope>
</reference>
<evidence type="ECO:0000313" key="1">
    <source>
        <dbReference type="EMBL" id="CAI9614218.1"/>
    </source>
</evidence>
<keyword evidence="2" id="KW-1185">Reference proteome</keyword>
<gene>
    <name evidence="1" type="ORF">SPARVUS_LOCUS15016695</name>
</gene>
<accession>A0ABN9GXN9</accession>
<proteinExistence type="predicted"/>
<protein>
    <submittedName>
        <fullName evidence="1">Uncharacterized protein</fullName>
    </submittedName>
</protein>
<comment type="caution">
    <text evidence="1">The sequence shown here is derived from an EMBL/GenBank/DDBJ whole genome shotgun (WGS) entry which is preliminary data.</text>
</comment>
<evidence type="ECO:0000313" key="2">
    <source>
        <dbReference type="Proteomes" id="UP001162483"/>
    </source>
</evidence>
<dbReference type="EMBL" id="CATNWA010019629">
    <property type="protein sequence ID" value="CAI9614218.1"/>
    <property type="molecule type" value="Genomic_DNA"/>
</dbReference>
<organism evidence="1 2">
    <name type="scientific">Staurois parvus</name>
    <dbReference type="NCBI Taxonomy" id="386267"/>
    <lineage>
        <taxon>Eukaryota</taxon>
        <taxon>Metazoa</taxon>
        <taxon>Chordata</taxon>
        <taxon>Craniata</taxon>
        <taxon>Vertebrata</taxon>
        <taxon>Euteleostomi</taxon>
        <taxon>Amphibia</taxon>
        <taxon>Batrachia</taxon>
        <taxon>Anura</taxon>
        <taxon>Neobatrachia</taxon>
        <taxon>Ranoidea</taxon>
        <taxon>Ranidae</taxon>
        <taxon>Staurois</taxon>
    </lineage>
</organism>